<keyword evidence="4" id="KW-0186">Copper</keyword>
<dbReference type="PROSITE" id="PS00079">
    <property type="entry name" value="MULTICOPPER_OXIDASE1"/>
    <property type="match status" value="1"/>
</dbReference>
<comment type="similarity">
    <text evidence="1">Belongs to the multicopper oxidase family.</text>
</comment>
<name>A0A9P5C0E8_9PLEO</name>
<accession>A0A9P5C0E8</accession>
<dbReference type="CDD" id="cd13854">
    <property type="entry name" value="CuRO_1_MaLCC_like"/>
    <property type="match status" value="1"/>
</dbReference>
<dbReference type="PANTHER" id="PTHR11709:SF71">
    <property type="entry name" value="OXIDOREDUCTASE TPCJ"/>
    <property type="match status" value="1"/>
</dbReference>
<evidence type="ECO:0000256" key="3">
    <source>
        <dbReference type="ARBA" id="ARBA00023002"/>
    </source>
</evidence>
<dbReference type="InterPro" id="IPR011707">
    <property type="entry name" value="Cu-oxidase-like_N"/>
</dbReference>
<dbReference type="Gene3D" id="2.60.40.420">
    <property type="entry name" value="Cupredoxins - blue copper proteins"/>
    <property type="match status" value="4"/>
</dbReference>
<feature type="domain" description="Plastocyanin-like" evidence="5">
    <location>
        <begin position="143"/>
        <end position="269"/>
    </location>
</feature>
<dbReference type="OrthoDB" id="2121828at2759"/>
<reference evidence="8" key="1">
    <citation type="submission" date="2019-04" db="EMBL/GenBank/DDBJ databases">
        <title>Sequencing of skin fungus with MAO and IRED activity.</title>
        <authorList>
            <person name="Marsaioli A.J."/>
            <person name="Bonatto J.M.C."/>
            <person name="Reis Junior O."/>
        </authorList>
    </citation>
    <scope>NUCLEOTIDE SEQUENCE</scope>
    <source>
        <strain evidence="8">28M1</strain>
    </source>
</reference>
<evidence type="ECO:0008006" key="10">
    <source>
        <dbReference type="Google" id="ProtNLM"/>
    </source>
</evidence>
<dbReference type="Pfam" id="PF00394">
    <property type="entry name" value="Cu-oxidase"/>
    <property type="match status" value="1"/>
</dbReference>
<dbReference type="GO" id="GO:0005507">
    <property type="term" value="F:copper ion binding"/>
    <property type="evidence" value="ECO:0007669"/>
    <property type="project" value="InterPro"/>
</dbReference>
<keyword evidence="9" id="KW-1185">Reference proteome</keyword>
<sequence length="508" mass="55743">MDIEWPTTGVVRKYHLEITNVTMAPDGFERPMSVFNGQYPGPTIEADWGDEIEITVTSHLENNGTGVHWHGLRQLGSNEMDGVNGLTECPLVPGGTKVYRFKATQYGTSWYHSHYSVQYGDGLVGPIVIHGPATGDYDLDLGVLPFSDWFHATTFTVNHATLHAKGPPTADNLLVNGKTHRLRLVNMGINNWVHVGIDGHPFTVIAADFVPVEPFQATSLNIAVGQRYDVIINATQPVGNYWLRVGTGGRCDGPNANAANIGSIIRYAGAENANPNSTAAAPLPAGCYDEPIVPYVKTHVPQDVPEELKLTFTDTGGFNNSDLVQWKVNDVPMLIDFDKPTLQTVFEGFTGNETWGKTENVIEVGDKGHAWQYWVIQQDNVTAPPVPHPIHLHGHDFFVLAQQANAVWNGDISTLNMDNPIRRDTATLPALGYLVLAFESDNPGAWLMHCHIPFHVSGGLGVQFIERKSEILKYNGDLGAMQQGCADWQKYSAEYWPNGILIEGDSGL</sequence>
<dbReference type="FunFam" id="2.60.40.420:FF:000021">
    <property type="entry name" value="Extracellular dihydrogeodin oxidase/laccase"/>
    <property type="match status" value="1"/>
</dbReference>
<protein>
    <recommendedName>
        <fullName evidence="10">Multicopper oxidase</fullName>
    </recommendedName>
</protein>
<dbReference type="Proteomes" id="UP000758155">
    <property type="component" value="Unassembled WGS sequence"/>
</dbReference>
<feature type="domain" description="Plastocyanin-like" evidence="6">
    <location>
        <begin position="338"/>
        <end position="468"/>
    </location>
</feature>
<evidence type="ECO:0000256" key="2">
    <source>
        <dbReference type="ARBA" id="ARBA00022723"/>
    </source>
</evidence>
<dbReference type="PANTHER" id="PTHR11709">
    <property type="entry name" value="MULTI-COPPER OXIDASE"/>
    <property type="match status" value="1"/>
</dbReference>
<dbReference type="SUPFAM" id="SSF49503">
    <property type="entry name" value="Cupredoxins"/>
    <property type="match status" value="3"/>
</dbReference>
<dbReference type="InterPro" id="IPR008972">
    <property type="entry name" value="Cupredoxin"/>
</dbReference>
<gene>
    <name evidence="8" type="ORF">E8E12_002320</name>
</gene>
<organism evidence="8 9">
    <name type="scientific">Didymella heteroderae</name>
    <dbReference type="NCBI Taxonomy" id="1769908"/>
    <lineage>
        <taxon>Eukaryota</taxon>
        <taxon>Fungi</taxon>
        <taxon>Dikarya</taxon>
        <taxon>Ascomycota</taxon>
        <taxon>Pezizomycotina</taxon>
        <taxon>Dothideomycetes</taxon>
        <taxon>Pleosporomycetidae</taxon>
        <taxon>Pleosporales</taxon>
        <taxon>Pleosporineae</taxon>
        <taxon>Didymellaceae</taxon>
        <taxon>Didymella</taxon>
    </lineage>
</organism>
<dbReference type="FunFam" id="2.60.40.420:FF:000045">
    <property type="entry name" value="Laccase 2"/>
    <property type="match status" value="1"/>
</dbReference>
<dbReference type="InterPro" id="IPR033138">
    <property type="entry name" value="Cu_oxidase_CS"/>
</dbReference>
<dbReference type="InterPro" id="IPR045087">
    <property type="entry name" value="Cu-oxidase_fam"/>
</dbReference>
<comment type="caution">
    <text evidence="8">The sequence shown here is derived from an EMBL/GenBank/DDBJ whole genome shotgun (WGS) entry which is preliminary data.</text>
</comment>
<dbReference type="CDD" id="cd13901">
    <property type="entry name" value="CuRO_3_MaLCC_like"/>
    <property type="match status" value="1"/>
</dbReference>
<dbReference type="CDD" id="cd13880">
    <property type="entry name" value="CuRO_2_MaLCC_like"/>
    <property type="match status" value="1"/>
</dbReference>
<evidence type="ECO:0000313" key="9">
    <source>
        <dbReference type="Proteomes" id="UP000758155"/>
    </source>
</evidence>
<evidence type="ECO:0000313" key="8">
    <source>
        <dbReference type="EMBL" id="KAF3039321.1"/>
    </source>
</evidence>
<evidence type="ECO:0000259" key="7">
    <source>
        <dbReference type="Pfam" id="PF07732"/>
    </source>
</evidence>
<dbReference type="InterPro" id="IPR002355">
    <property type="entry name" value="Cu_oxidase_Cu_BS"/>
</dbReference>
<dbReference type="Pfam" id="PF07732">
    <property type="entry name" value="Cu-oxidase_3"/>
    <property type="match status" value="1"/>
</dbReference>
<dbReference type="AlphaFoldDB" id="A0A9P5C0E8"/>
<evidence type="ECO:0000256" key="1">
    <source>
        <dbReference type="ARBA" id="ARBA00010609"/>
    </source>
</evidence>
<evidence type="ECO:0000256" key="4">
    <source>
        <dbReference type="ARBA" id="ARBA00023008"/>
    </source>
</evidence>
<dbReference type="InterPro" id="IPR011706">
    <property type="entry name" value="Cu-oxidase_C"/>
</dbReference>
<proteinExistence type="inferred from homology"/>
<dbReference type="Pfam" id="PF07731">
    <property type="entry name" value="Cu-oxidase_2"/>
    <property type="match status" value="1"/>
</dbReference>
<keyword evidence="3" id="KW-0560">Oxidoreductase</keyword>
<evidence type="ECO:0000259" key="6">
    <source>
        <dbReference type="Pfam" id="PF07731"/>
    </source>
</evidence>
<dbReference type="EMBL" id="SWKV01000031">
    <property type="protein sequence ID" value="KAF3039321.1"/>
    <property type="molecule type" value="Genomic_DNA"/>
</dbReference>
<evidence type="ECO:0000259" key="5">
    <source>
        <dbReference type="Pfam" id="PF00394"/>
    </source>
</evidence>
<keyword evidence="2" id="KW-0479">Metal-binding</keyword>
<dbReference type="InterPro" id="IPR001117">
    <property type="entry name" value="Cu-oxidase_2nd"/>
</dbReference>
<dbReference type="GO" id="GO:0016491">
    <property type="term" value="F:oxidoreductase activity"/>
    <property type="evidence" value="ECO:0007669"/>
    <property type="project" value="UniProtKB-KW"/>
</dbReference>
<dbReference type="PROSITE" id="PS00080">
    <property type="entry name" value="MULTICOPPER_OXIDASE2"/>
    <property type="match status" value="1"/>
</dbReference>
<feature type="domain" description="Plastocyanin-like" evidence="7">
    <location>
        <begin position="18"/>
        <end position="132"/>
    </location>
</feature>